<dbReference type="AlphaFoldDB" id="E4ZM86"/>
<evidence type="ECO:0000313" key="2">
    <source>
        <dbReference type="Proteomes" id="UP000002668"/>
    </source>
</evidence>
<dbReference type="InParanoid" id="E4ZM86"/>
<dbReference type="VEuPathDB" id="FungiDB:LEMA_uP051410.1"/>
<accession>E4ZM86</accession>
<sequence>MSPVEACPVLSCPVLPVARIGSSGQVGNSRSLADGIVKIDTVCRSKEKHSWGAHDLEQAEM</sequence>
<reference evidence="2" key="1">
    <citation type="journal article" date="2011" name="Nat. Commun.">
        <title>Effector diversification within compartments of the Leptosphaeria maculans genome affected by Repeat-Induced Point mutations.</title>
        <authorList>
            <person name="Rouxel T."/>
            <person name="Grandaubert J."/>
            <person name="Hane J.K."/>
            <person name="Hoede C."/>
            <person name="van de Wouw A.P."/>
            <person name="Couloux A."/>
            <person name="Dominguez V."/>
            <person name="Anthouard V."/>
            <person name="Bally P."/>
            <person name="Bourras S."/>
            <person name="Cozijnsen A.J."/>
            <person name="Ciuffetti L.M."/>
            <person name="Degrave A."/>
            <person name="Dilmaghani A."/>
            <person name="Duret L."/>
            <person name="Fudal I."/>
            <person name="Goodwin S.B."/>
            <person name="Gout L."/>
            <person name="Glaser N."/>
            <person name="Linglin J."/>
            <person name="Kema G.H.J."/>
            <person name="Lapalu N."/>
            <person name="Lawrence C.B."/>
            <person name="May K."/>
            <person name="Meyer M."/>
            <person name="Ollivier B."/>
            <person name="Poulain J."/>
            <person name="Schoch C.L."/>
            <person name="Simon A."/>
            <person name="Spatafora J.W."/>
            <person name="Stachowiak A."/>
            <person name="Turgeon B.G."/>
            <person name="Tyler B.M."/>
            <person name="Vincent D."/>
            <person name="Weissenbach J."/>
            <person name="Amselem J."/>
            <person name="Quesneville H."/>
            <person name="Oliver R.P."/>
            <person name="Wincker P."/>
            <person name="Balesdent M.-H."/>
            <person name="Howlett B.J."/>
        </authorList>
    </citation>
    <scope>NUCLEOTIDE SEQUENCE [LARGE SCALE GENOMIC DNA]</scope>
    <source>
        <strain evidence="2">JN3 / isolate v23.1.3 / race Av1-4-5-6-7-8</strain>
    </source>
</reference>
<organism evidence="2">
    <name type="scientific">Leptosphaeria maculans (strain JN3 / isolate v23.1.3 / race Av1-4-5-6-7-8)</name>
    <name type="common">Blackleg fungus</name>
    <name type="synonym">Phoma lingam</name>
    <dbReference type="NCBI Taxonomy" id="985895"/>
    <lineage>
        <taxon>Eukaryota</taxon>
        <taxon>Fungi</taxon>
        <taxon>Dikarya</taxon>
        <taxon>Ascomycota</taxon>
        <taxon>Pezizomycotina</taxon>
        <taxon>Dothideomycetes</taxon>
        <taxon>Pleosporomycetidae</taxon>
        <taxon>Pleosporales</taxon>
        <taxon>Pleosporineae</taxon>
        <taxon>Leptosphaeriaceae</taxon>
        <taxon>Plenodomus</taxon>
        <taxon>Plenodomus lingam/Leptosphaeria maculans species complex</taxon>
    </lineage>
</organism>
<protein>
    <submittedName>
        <fullName evidence="1">Predicted protein</fullName>
    </submittedName>
</protein>
<gene>
    <name evidence="1" type="ORF">LEMA_uP051410.1</name>
</gene>
<name>E4ZM86_LEPMJ</name>
<dbReference type="EMBL" id="FP929094">
    <property type="protein sequence ID" value="CBX92435.1"/>
    <property type="molecule type" value="Genomic_DNA"/>
</dbReference>
<dbReference type="HOGENOM" id="CLU_2923056_0_0_1"/>
<keyword evidence="2" id="KW-1185">Reference proteome</keyword>
<evidence type="ECO:0000313" key="1">
    <source>
        <dbReference type="EMBL" id="CBX92435.1"/>
    </source>
</evidence>
<proteinExistence type="predicted"/>
<dbReference type="Proteomes" id="UP000002668">
    <property type="component" value="Genome"/>
</dbReference>